<dbReference type="EMBL" id="FRBN01000061">
    <property type="protein sequence ID" value="SHL84887.1"/>
    <property type="molecule type" value="Genomic_DNA"/>
</dbReference>
<dbReference type="Proteomes" id="UP000184191">
    <property type="component" value="Unassembled WGS sequence"/>
</dbReference>
<evidence type="ECO:0000313" key="3">
    <source>
        <dbReference type="Proteomes" id="UP000184191"/>
    </source>
</evidence>
<keyword evidence="3" id="KW-1185">Reference proteome</keyword>
<proteinExistence type="predicted"/>
<sequence length="464" mass="53037">MNSDKAESSNLFRRQRESLGQLDRPSLADHIGSDELLSFLLPHLFGAHFPKNELLPVPYSIDEHRFLQIALQTGKIHVACDKILDALKSGFLTLQAARLQTKDHWGQRHRVSASDLDDLSASDVVADFLDGACLGPDTAFPEWLHGKTFFLQDAEVEHWINCLEPMSHLPTDVERDGDLLPNRTIFASEAICWIAGQEIRDWFGLIETGAVMRDSITALQAYDGGTYDDKYYSAAQNFCLLLAEKHVRSHAANEIIQSMREGRLTGYGVPDHQSSDTAHSEFKTVPKTAFLIQREFSSNGNFTDCLFAASTSDRTENQQASNEADWTYVRFQKEDLIKIWGRNPEDDSNRWGMEKKSERPMRKNPDLPVRIPKMREAEAHVKKLVDCWKPGDFAPKRDIFVHELKEQFELSRDEARQLWSKVPWKKVGRPKAPKSPKKPGRVAQTLAPCRRNHHAREHDMRLWL</sequence>
<feature type="compositionally biased region" description="Basic and acidic residues" evidence="1">
    <location>
        <begin position="347"/>
        <end position="365"/>
    </location>
</feature>
<feature type="region of interest" description="Disordered" evidence="1">
    <location>
        <begin position="347"/>
        <end position="367"/>
    </location>
</feature>
<reference evidence="3" key="1">
    <citation type="submission" date="2016-11" db="EMBL/GenBank/DDBJ databases">
        <authorList>
            <person name="Varghese N."/>
            <person name="Submissions S."/>
        </authorList>
    </citation>
    <scope>NUCLEOTIDE SEQUENCE [LARGE SCALE GENOMIC DNA]</scope>
    <source>
        <strain evidence="3">DSM 29327</strain>
    </source>
</reference>
<dbReference type="STRING" id="1054996.SAMN05444414_1612"/>
<protein>
    <submittedName>
        <fullName evidence="2">Uncharacterized protein</fullName>
    </submittedName>
</protein>
<organism evidence="2 3">
    <name type="scientific">Roseovarius marisflavi</name>
    <dbReference type="NCBI Taxonomy" id="1054996"/>
    <lineage>
        <taxon>Bacteria</taxon>
        <taxon>Pseudomonadati</taxon>
        <taxon>Pseudomonadota</taxon>
        <taxon>Alphaproteobacteria</taxon>
        <taxon>Rhodobacterales</taxon>
        <taxon>Roseobacteraceae</taxon>
        <taxon>Roseovarius</taxon>
    </lineage>
</organism>
<evidence type="ECO:0000313" key="2">
    <source>
        <dbReference type="EMBL" id="SHL84887.1"/>
    </source>
</evidence>
<gene>
    <name evidence="2" type="ORF">SAMN05444414_1612</name>
</gene>
<feature type="region of interest" description="Disordered" evidence="1">
    <location>
        <begin position="426"/>
        <end position="464"/>
    </location>
</feature>
<accession>A0A1M7DZK4</accession>
<name>A0A1M7DZK4_9RHOB</name>
<evidence type="ECO:0000256" key="1">
    <source>
        <dbReference type="SAM" id="MobiDB-lite"/>
    </source>
</evidence>
<feature type="compositionally biased region" description="Basic residues" evidence="1">
    <location>
        <begin position="426"/>
        <end position="440"/>
    </location>
</feature>
<dbReference type="RefSeq" id="WP_073201133.1">
    <property type="nucleotide sequence ID" value="NZ_FRBN01000061.1"/>
</dbReference>
<dbReference type="AlphaFoldDB" id="A0A1M7DZK4"/>